<gene>
    <name evidence="4" type="ORF">L873DRAFT_1708778</name>
</gene>
<sequence length="63" mass="7245">DQGSFYSGYKRTHVFKFQSIVSLNGLLSLFVDPFLRPVSDWVVWKLSGIVEILYSLFEESEVA</sequence>
<dbReference type="EMBL" id="ML120467">
    <property type="protein sequence ID" value="RPA92707.1"/>
    <property type="molecule type" value="Genomic_DNA"/>
</dbReference>
<evidence type="ECO:0000259" key="3">
    <source>
        <dbReference type="Pfam" id="PF13359"/>
    </source>
</evidence>
<feature type="non-terminal residue" evidence="4">
    <location>
        <position position="1"/>
    </location>
</feature>
<organism evidence="4 5">
    <name type="scientific">Choiromyces venosus 120613-1</name>
    <dbReference type="NCBI Taxonomy" id="1336337"/>
    <lineage>
        <taxon>Eukaryota</taxon>
        <taxon>Fungi</taxon>
        <taxon>Dikarya</taxon>
        <taxon>Ascomycota</taxon>
        <taxon>Pezizomycotina</taxon>
        <taxon>Pezizomycetes</taxon>
        <taxon>Pezizales</taxon>
        <taxon>Tuberaceae</taxon>
        <taxon>Choiromyces</taxon>
    </lineage>
</organism>
<evidence type="ECO:0000313" key="5">
    <source>
        <dbReference type="Proteomes" id="UP000276215"/>
    </source>
</evidence>
<dbReference type="Proteomes" id="UP000276215">
    <property type="component" value="Unassembled WGS sequence"/>
</dbReference>
<dbReference type="AlphaFoldDB" id="A0A3N4J622"/>
<proteinExistence type="predicted"/>
<evidence type="ECO:0000256" key="2">
    <source>
        <dbReference type="ARBA" id="ARBA00022723"/>
    </source>
</evidence>
<dbReference type="OrthoDB" id="5289248at2759"/>
<keyword evidence="2" id="KW-0479">Metal-binding</keyword>
<evidence type="ECO:0000313" key="4">
    <source>
        <dbReference type="EMBL" id="RPA92707.1"/>
    </source>
</evidence>
<keyword evidence="5" id="KW-1185">Reference proteome</keyword>
<comment type="cofactor">
    <cofactor evidence="1">
        <name>a divalent metal cation</name>
        <dbReference type="ChEBI" id="CHEBI:60240"/>
    </cofactor>
</comment>
<accession>A0A3N4J622</accession>
<evidence type="ECO:0000256" key="1">
    <source>
        <dbReference type="ARBA" id="ARBA00001968"/>
    </source>
</evidence>
<feature type="domain" description="DDE Tnp4" evidence="3">
    <location>
        <begin position="2"/>
        <end position="53"/>
    </location>
</feature>
<protein>
    <recommendedName>
        <fullName evidence="3">DDE Tnp4 domain-containing protein</fullName>
    </recommendedName>
</protein>
<dbReference type="Pfam" id="PF13359">
    <property type="entry name" value="DDE_Tnp_4"/>
    <property type="match status" value="1"/>
</dbReference>
<dbReference type="GO" id="GO:0046872">
    <property type="term" value="F:metal ion binding"/>
    <property type="evidence" value="ECO:0007669"/>
    <property type="project" value="UniProtKB-KW"/>
</dbReference>
<reference evidence="4 5" key="1">
    <citation type="journal article" date="2018" name="Nat. Ecol. Evol.">
        <title>Pezizomycetes genomes reveal the molecular basis of ectomycorrhizal truffle lifestyle.</title>
        <authorList>
            <person name="Murat C."/>
            <person name="Payen T."/>
            <person name="Noel B."/>
            <person name="Kuo A."/>
            <person name="Morin E."/>
            <person name="Chen J."/>
            <person name="Kohler A."/>
            <person name="Krizsan K."/>
            <person name="Balestrini R."/>
            <person name="Da Silva C."/>
            <person name="Montanini B."/>
            <person name="Hainaut M."/>
            <person name="Levati E."/>
            <person name="Barry K.W."/>
            <person name="Belfiori B."/>
            <person name="Cichocki N."/>
            <person name="Clum A."/>
            <person name="Dockter R.B."/>
            <person name="Fauchery L."/>
            <person name="Guy J."/>
            <person name="Iotti M."/>
            <person name="Le Tacon F."/>
            <person name="Lindquist E.A."/>
            <person name="Lipzen A."/>
            <person name="Malagnac F."/>
            <person name="Mello A."/>
            <person name="Molinier V."/>
            <person name="Miyauchi S."/>
            <person name="Poulain J."/>
            <person name="Riccioni C."/>
            <person name="Rubini A."/>
            <person name="Sitrit Y."/>
            <person name="Splivallo R."/>
            <person name="Traeger S."/>
            <person name="Wang M."/>
            <person name="Zifcakova L."/>
            <person name="Wipf D."/>
            <person name="Zambonelli A."/>
            <person name="Paolocci F."/>
            <person name="Nowrousian M."/>
            <person name="Ottonello S."/>
            <person name="Baldrian P."/>
            <person name="Spatafora J.W."/>
            <person name="Henrissat B."/>
            <person name="Nagy L.G."/>
            <person name="Aury J.M."/>
            <person name="Wincker P."/>
            <person name="Grigoriev I.V."/>
            <person name="Bonfante P."/>
            <person name="Martin F.M."/>
        </authorList>
    </citation>
    <scope>NUCLEOTIDE SEQUENCE [LARGE SCALE GENOMIC DNA]</scope>
    <source>
        <strain evidence="4 5">120613-1</strain>
    </source>
</reference>
<dbReference type="InterPro" id="IPR027806">
    <property type="entry name" value="HARBI1_dom"/>
</dbReference>
<name>A0A3N4J622_9PEZI</name>